<protein>
    <submittedName>
        <fullName evidence="1">Uncharacterized protein</fullName>
    </submittedName>
</protein>
<proteinExistence type="predicted"/>
<dbReference type="Proteomes" id="UP000322873">
    <property type="component" value="Unassembled WGS sequence"/>
</dbReference>
<dbReference type="AlphaFoldDB" id="A0A5M9JJ15"/>
<dbReference type="EMBL" id="VICG01000009">
    <property type="protein sequence ID" value="KAA8568640.1"/>
    <property type="molecule type" value="Genomic_DNA"/>
</dbReference>
<evidence type="ECO:0000313" key="1">
    <source>
        <dbReference type="EMBL" id="KAA8568640.1"/>
    </source>
</evidence>
<keyword evidence="2" id="KW-1185">Reference proteome</keyword>
<accession>A0A5M9JJ15</accession>
<reference evidence="1 2" key="1">
    <citation type="submission" date="2019-06" db="EMBL/GenBank/DDBJ databases">
        <title>Genome Sequence of the Brown Rot Fungal Pathogen Monilinia fructicola.</title>
        <authorList>
            <person name="De Miccolis Angelini R.M."/>
            <person name="Landi L."/>
            <person name="Abate D."/>
            <person name="Pollastro S."/>
            <person name="Romanazzi G."/>
            <person name="Faretra F."/>
        </authorList>
    </citation>
    <scope>NUCLEOTIDE SEQUENCE [LARGE SCALE GENOMIC DNA]</scope>
    <source>
        <strain evidence="1 2">Mfrc123</strain>
    </source>
</reference>
<evidence type="ECO:0000313" key="2">
    <source>
        <dbReference type="Proteomes" id="UP000322873"/>
    </source>
</evidence>
<comment type="caution">
    <text evidence="1">The sequence shown here is derived from an EMBL/GenBank/DDBJ whole genome shotgun (WGS) entry which is preliminary data.</text>
</comment>
<gene>
    <name evidence="1" type="ORF">EYC84_007651</name>
</gene>
<sequence length="79" mass="9565">MFIGRYREDSMNMKKMEQVRNLKMSMVLREREVLIKRTRSSFLRCRSDQVKVCDIFWVLRRGKVSKKNFFLRLSMGGRG</sequence>
<name>A0A5M9JJ15_MONFR</name>
<organism evidence="1 2">
    <name type="scientific">Monilinia fructicola</name>
    <name type="common">Brown rot fungus</name>
    <name type="synonym">Ciboria fructicola</name>
    <dbReference type="NCBI Taxonomy" id="38448"/>
    <lineage>
        <taxon>Eukaryota</taxon>
        <taxon>Fungi</taxon>
        <taxon>Dikarya</taxon>
        <taxon>Ascomycota</taxon>
        <taxon>Pezizomycotina</taxon>
        <taxon>Leotiomycetes</taxon>
        <taxon>Helotiales</taxon>
        <taxon>Sclerotiniaceae</taxon>
        <taxon>Monilinia</taxon>
    </lineage>
</organism>